<proteinExistence type="predicted"/>
<evidence type="ECO:0000256" key="1">
    <source>
        <dbReference type="SAM" id="MobiDB-lite"/>
    </source>
</evidence>
<protein>
    <submittedName>
        <fullName evidence="2">Uncharacterized protein</fullName>
    </submittedName>
</protein>
<feature type="compositionally biased region" description="Basic and acidic residues" evidence="1">
    <location>
        <begin position="94"/>
        <end position="112"/>
    </location>
</feature>
<dbReference type="Proteomes" id="UP001500166">
    <property type="component" value="Unassembled WGS sequence"/>
</dbReference>
<reference evidence="2 3" key="1">
    <citation type="journal article" date="2019" name="Int. J. Syst. Evol. Microbiol.">
        <title>The Global Catalogue of Microorganisms (GCM) 10K type strain sequencing project: providing services to taxonomists for standard genome sequencing and annotation.</title>
        <authorList>
            <consortium name="The Broad Institute Genomics Platform"/>
            <consortium name="The Broad Institute Genome Sequencing Center for Infectious Disease"/>
            <person name="Wu L."/>
            <person name="Ma J."/>
        </authorList>
    </citation>
    <scope>NUCLEOTIDE SEQUENCE [LARGE SCALE GENOMIC DNA]</scope>
    <source>
        <strain evidence="2 3">JCM 15914</strain>
    </source>
</reference>
<keyword evidence="3" id="KW-1185">Reference proteome</keyword>
<sequence length="112" mass="12025">MNEENSAPKAGHDDPVDPVQGSDSGQETGSHQVTDSGRDAASGSATELPKRRRRGHRRVSGGRAPDPNLAVTDPALSARPNDPDRAVSGASDAMSDREHEQWLKEQRPPHWG</sequence>
<feature type="region of interest" description="Disordered" evidence="1">
    <location>
        <begin position="1"/>
        <end position="112"/>
    </location>
</feature>
<name>A0ABN2XF97_9MICC</name>
<dbReference type="EMBL" id="BAAAQA010000003">
    <property type="protein sequence ID" value="GAA2110712.1"/>
    <property type="molecule type" value="Genomic_DNA"/>
</dbReference>
<organism evidence="2 3">
    <name type="scientific">Kocuria atrinae</name>
    <dbReference type="NCBI Taxonomy" id="592377"/>
    <lineage>
        <taxon>Bacteria</taxon>
        <taxon>Bacillati</taxon>
        <taxon>Actinomycetota</taxon>
        <taxon>Actinomycetes</taxon>
        <taxon>Micrococcales</taxon>
        <taxon>Micrococcaceae</taxon>
        <taxon>Kocuria</taxon>
    </lineage>
</organism>
<accession>A0ABN2XF97</accession>
<gene>
    <name evidence="2" type="ORF">GCM10009824_05520</name>
</gene>
<feature type="compositionally biased region" description="Polar residues" evidence="1">
    <location>
        <begin position="21"/>
        <end position="35"/>
    </location>
</feature>
<evidence type="ECO:0000313" key="2">
    <source>
        <dbReference type="EMBL" id="GAA2110712.1"/>
    </source>
</evidence>
<feature type="compositionally biased region" description="Basic residues" evidence="1">
    <location>
        <begin position="50"/>
        <end position="60"/>
    </location>
</feature>
<evidence type="ECO:0000313" key="3">
    <source>
        <dbReference type="Proteomes" id="UP001500166"/>
    </source>
</evidence>
<comment type="caution">
    <text evidence="2">The sequence shown here is derived from an EMBL/GenBank/DDBJ whole genome shotgun (WGS) entry which is preliminary data.</text>
</comment>